<comment type="cofactor">
    <cofactor evidence="17">
        <name>FAD</name>
        <dbReference type="ChEBI" id="CHEBI:57692"/>
    </cofactor>
    <text evidence="17">Binds 1 FAD per subunit.</text>
</comment>
<keyword evidence="9 17" id="KW-0274">FAD</keyword>
<dbReference type="CDD" id="cd06184">
    <property type="entry name" value="flavohem_like_fad_nad_binding"/>
    <property type="match status" value="1"/>
</dbReference>
<evidence type="ECO:0000256" key="15">
    <source>
        <dbReference type="ARBA" id="ARBA00048649"/>
    </source>
</evidence>
<evidence type="ECO:0000313" key="21">
    <source>
        <dbReference type="Proteomes" id="UP000000238"/>
    </source>
</evidence>
<comment type="similarity">
    <text evidence="2 17">Belongs to the globin family. Two-domain flavohemoproteins subfamily.</text>
</comment>
<dbReference type="Pfam" id="PF00042">
    <property type="entry name" value="Globin"/>
    <property type="match status" value="1"/>
</dbReference>
<evidence type="ECO:0000259" key="18">
    <source>
        <dbReference type="PROSITE" id="PS01033"/>
    </source>
</evidence>
<dbReference type="Gene3D" id="2.40.30.10">
    <property type="entry name" value="Translation factors"/>
    <property type="match status" value="1"/>
</dbReference>
<evidence type="ECO:0000256" key="8">
    <source>
        <dbReference type="ARBA" id="ARBA00022723"/>
    </source>
</evidence>
<dbReference type="InterPro" id="IPR009050">
    <property type="entry name" value="Globin-like_sf"/>
</dbReference>
<dbReference type="AlphaFoldDB" id="Q2SM91"/>
<feature type="binding site" evidence="17">
    <location>
        <begin position="427"/>
        <end position="430"/>
    </location>
    <ligand>
        <name>FAD</name>
        <dbReference type="ChEBI" id="CHEBI:57692"/>
    </ligand>
</feature>
<dbReference type="HOGENOM" id="CLU_003827_12_0_6"/>
<evidence type="ECO:0000256" key="12">
    <source>
        <dbReference type="ARBA" id="ARBA00023004"/>
    </source>
</evidence>
<dbReference type="GO" id="GO:0071500">
    <property type="term" value="P:cellular response to nitrosative stress"/>
    <property type="evidence" value="ECO:0007669"/>
    <property type="project" value="TreeGrafter"/>
</dbReference>
<evidence type="ECO:0000256" key="4">
    <source>
        <dbReference type="ARBA" id="ARBA00022575"/>
    </source>
</evidence>
<evidence type="ECO:0000256" key="5">
    <source>
        <dbReference type="ARBA" id="ARBA00022617"/>
    </source>
</evidence>
<dbReference type="PRINTS" id="PR00371">
    <property type="entry name" value="FPNCR"/>
</dbReference>
<keyword evidence="7 17" id="KW-0285">Flavoprotein</keyword>
<dbReference type="Proteomes" id="UP000000238">
    <property type="component" value="Chromosome"/>
</dbReference>
<comment type="function">
    <text evidence="14 17">Is involved in NO detoxification in an aerobic process, termed nitric oxide dioxygenase (NOD) reaction that utilizes O(2) and NAD(P)H to convert NO to nitrate, which protects the bacterium from various noxious nitrogen compounds. Therefore, plays a central role in the inducible response to nitrosative stress.</text>
</comment>
<dbReference type="PROSITE" id="PS01033">
    <property type="entry name" value="GLOBIN"/>
    <property type="match status" value="1"/>
</dbReference>
<dbReference type="InterPro" id="IPR023950">
    <property type="entry name" value="Hmp"/>
</dbReference>
<evidence type="ECO:0000256" key="17">
    <source>
        <dbReference type="HAMAP-Rule" id="MF_01252"/>
    </source>
</evidence>
<evidence type="ECO:0000256" key="11">
    <source>
        <dbReference type="ARBA" id="ARBA00023002"/>
    </source>
</evidence>
<evidence type="ECO:0000313" key="20">
    <source>
        <dbReference type="EMBL" id="ABC28233.1"/>
    </source>
</evidence>
<feature type="binding site" evidence="17">
    <location>
        <position position="223"/>
    </location>
    <ligand>
        <name>FAD</name>
        <dbReference type="ChEBI" id="CHEBI:57692"/>
    </ligand>
</feature>
<evidence type="ECO:0000259" key="19">
    <source>
        <dbReference type="PROSITE" id="PS51384"/>
    </source>
</evidence>
<dbReference type="SUPFAM" id="SSF63380">
    <property type="entry name" value="Riboflavin synthase domain-like"/>
    <property type="match status" value="1"/>
</dbReference>
<dbReference type="eggNOG" id="COG1017">
    <property type="taxonomic scope" value="Bacteria"/>
</dbReference>
<name>Q2SM91_HAHCH</name>
<keyword evidence="11 17" id="KW-0560">Oxidoreductase</keyword>
<dbReference type="InterPro" id="IPR017927">
    <property type="entry name" value="FAD-bd_FR_type"/>
</dbReference>
<dbReference type="FunFam" id="3.40.50.80:FF:000010">
    <property type="entry name" value="Flavohemoprotein"/>
    <property type="match status" value="1"/>
</dbReference>
<dbReference type="GO" id="GO:0046210">
    <property type="term" value="P:nitric oxide catabolic process"/>
    <property type="evidence" value="ECO:0007669"/>
    <property type="project" value="TreeGrafter"/>
</dbReference>
<dbReference type="PANTHER" id="PTHR43396:SF3">
    <property type="entry name" value="FLAVOHEMOPROTEIN"/>
    <property type="match status" value="1"/>
</dbReference>
<dbReference type="GO" id="GO:0005344">
    <property type="term" value="F:oxygen carrier activity"/>
    <property type="evidence" value="ECO:0007669"/>
    <property type="project" value="UniProtKB-UniRule"/>
</dbReference>
<comment type="catalytic activity">
    <reaction evidence="16 17">
        <text>2 nitric oxide + NADPH + 2 O2 = 2 nitrate + NADP(+) + H(+)</text>
        <dbReference type="Rhea" id="RHEA:19465"/>
        <dbReference type="ChEBI" id="CHEBI:15378"/>
        <dbReference type="ChEBI" id="CHEBI:15379"/>
        <dbReference type="ChEBI" id="CHEBI:16480"/>
        <dbReference type="ChEBI" id="CHEBI:17632"/>
        <dbReference type="ChEBI" id="CHEBI:57783"/>
        <dbReference type="ChEBI" id="CHEBI:58349"/>
        <dbReference type="EC" id="1.14.12.17"/>
    </reaction>
</comment>
<organism evidence="20 21">
    <name type="scientific">Hahella chejuensis (strain KCTC 2396)</name>
    <dbReference type="NCBI Taxonomy" id="349521"/>
    <lineage>
        <taxon>Bacteria</taxon>
        <taxon>Pseudomonadati</taxon>
        <taxon>Pseudomonadota</taxon>
        <taxon>Gammaproteobacteria</taxon>
        <taxon>Oceanospirillales</taxon>
        <taxon>Hahellaceae</taxon>
        <taxon>Hahella</taxon>
    </lineage>
</organism>
<evidence type="ECO:0000256" key="2">
    <source>
        <dbReference type="ARBA" id="ARBA00008414"/>
    </source>
</evidence>
<evidence type="ECO:0000256" key="13">
    <source>
        <dbReference type="ARBA" id="ARBA00023027"/>
    </source>
</evidence>
<keyword evidence="12 17" id="KW-0408">Iron</keyword>
<comment type="similarity">
    <text evidence="1 17">In the C-terminal section; belongs to the flavoprotein pyridine nucleotide cytochrome reductase family.</text>
</comment>
<feature type="site" description="Influences the redox potential of the prosthetic heme and FAD groups" evidence="17">
    <location>
        <position position="426"/>
    </location>
</feature>
<keyword evidence="21" id="KW-1185">Reference proteome</keyword>
<sequence>MFQPTFMKAPPQNSAALSLSIPLRLFTIQEGVRVLDSNTIATIKATIPVLESGGVAITEHFYRRLFSHNPELLNIFNSSHQHSGGQQVALFNAIAAYAKHIETPEALAGAIERIAHKHTSFNIQPAQYDIVGHHLLETLQELLGDTFTPEIRDAWAKAYQFLAGVFIAKEGELYKTRAAAQGGWKGTRTFIVQSKQKESELVTSFVLAPKDGDAVIDFHPGQYIGVKIRPEPDGYEQIRQYSLSAAPNGATYRISVKRESGDKPGLVSNYLHDHVQEGDAIELAAPAGDFTLHAQAGVPTVLVSAGVGLTPMMSMLEMLTTLEEPAPIHYLHACENGRQHSFKQRVTELLSQRKNLSAHIWYRQPNDEDKANQDYHAQGLMDIPGIADKLPLAEGQFYLCGPTPFMAMAKQQLLSCGVEAERIHYEVFGPHSDL</sequence>
<dbReference type="InterPro" id="IPR012292">
    <property type="entry name" value="Globin/Proto"/>
</dbReference>
<feature type="site" description="Involved in heme-bound ligand stabilization and O-O bond activation" evidence="17">
    <location>
        <position position="62"/>
    </location>
</feature>
<dbReference type="EMBL" id="CP000155">
    <property type="protein sequence ID" value="ABC28233.1"/>
    <property type="molecule type" value="Genomic_DNA"/>
</dbReference>
<feature type="binding site" evidence="17">
    <location>
        <begin position="306"/>
        <end position="311"/>
    </location>
    <ligand>
        <name>NADP(+)</name>
        <dbReference type="ChEBI" id="CHEBI:58349"/>
    </ligand>
</feature>
<keyword evidence="3 17" id="KW-0813">Transport</keyword>
<keyword evidence="5 17" id="KW-0349">Heme</keyword>
<keyword evidence="13 17" id="KW-0520">NAD</keyword>
<comment type="cofactor">
    <cofactor evidence="17">
        <name>heme b</name>
        <dbReference type="ChEBI" id="CHEBI:60344"/>
    </cofactor>
    <text evidence="17">Binds 1 heme b (iron(II)-protoporphyrin IX) group per subunit.</text>
</comment>
<dbReference type="PRINTS" id="PR00410">
    <property type="entry name" value="PHEHYDRXLASE"/>
</dbReference>
<feature type="domain" description="Globin" evidence="18">
    <location>
        <begin position="34"/>
        <end position="171"/>
    </location>
</feature>
<evidence type="ECO:0000256" key="3">
    <source>
        <dbReference type="ARBA" id="ARBA00022448"/>
    </source>
</evidence>
<dbReference type="GO" id="GO:0071949">
    <property type="term" value="F:FAD binding"/>
    <property type="evidence" value="ECO:0007669"/>
    <property type="project" value="InterPro"/>
</dbReference>
<dbReference type="GO" id="GO:0020037">
    <property type="term" value="F:heme binding"/>
    <property type="evidence" value="ECO:0007669"/>
    <property type="project" value="InterPro"/>
</dbReference>
<feature type="active site" description="Charge relay system" evidence="17">
    <location>
        <position position="128"/>
    </location>
</feature>
<comment type="domain">
    <text evidence="17">Consists of two distinct domains; an N-terminal heme-containing oxygen-binding domain and a C-terminal reductase domain with binding sites for FAD and NAD(P)H.</text>
</comment>
<keyword evidence="6 17" id="KW-0561">Oxygen transport</keyword>
<dbReference type="Pfam" id="PF00970">
    <property type="entry name" value="FAD_binding_6"/>
    <property type="match status" value="1"/>
</dbReference>
<keyword evidence="8 17" id="KW-0479">Metal-binding</keyword>
<dbReference type="InterPro" id="IPR001433">
    <property type="entry name" value="OxRdtase_FAD/NAD-bd"/>
</dbReference>
<evidence type="ECO:0000256" key="16">
    <source>
        <dbReference type="ARBA" id="ARBA00049433"/>
    </source>
</evidence>
<evidence type="ECO:0000256" key="7">
    <source>
        <dbReference type="ARBA" id="ARBA00022630"/>
    </source>
</evidence>
<feature type="site" description="Influences the redox potential of the prosthetic heme and FAD groups" evidence="17">
    <location>
        <position position="117"/>
    </location>
</feature>
<dbReference type="HAMAP" id="MF_01252">
    <property type="entry name" value="Hmp"/>
    <property type="match status" value="1"/>
</dbReference>
<dbReference type="InterPro" id="IPR017938">
    <property type="entry name" value="Riboflavin_synthase-like_b-brl"/>
</dbReference>
<feature type="region of interest" description="Reductase" evidence="17">
    <location>
        <begin position="182"/>
        <end position="434"/>
    </location>
</feature>
<dbReference type="GO" id="GO:0019825">
    <property type="term" value="F:oxygen binding"/>
    <property type="evidence" value="ECO:0007669"/>
    <property type="project" value="InterPro"/>
</dbReference>
<dbReference type="GO" id="GO:0046872">
    <property type="term" value="F:metal ion binding"/>
    <property type="evidence" value="ECO:0007669"/>
    <property type="project" value="UniProtKB-KW"/>
</dbReference>
<dbReference type="KEGG" id="hch:HCH_01369"/>
<dbReference type="PROSITE" id="PS51384">
    <property type="entry name" value="FAD_FR"/>
    <property type="match status" value="1"/>
</dbReference>
<dbReference type="SUPFAM" id="SSF46458">
    <property type="entry name" value="Globin-like"/>
    <property type="match status" value="1"/>
</dbReference>
<feature type="active site" description="Charge relay system" evidence="17">
    <location>
        <position position="170"/>
    </location>
</feature>
<accession>Q2SM91</accession>
<dbReference type="GO" id="GO:0008941">
    <property type="term" value="F:nitric oxide dioxygenase NAD(P)H activity"/>
    <property type="evidence" value="ECO:0007669"/>
    <property type="project" value="UniProtKB-UniRule"/>
</dbReference>
<dbReference type="eggNOG" id="COG1018">
    <property type="taxonomic scope" value="Bacteria"/>
</dbReference>
<dbReference type="InterPro" id="IPR000971">
    <property type="entry name" value="Globin"/>
</dbReference>
<gene>
    <name evidence="17 20" type="primary">hmp</name>
    <name evidence="20" type="ordered locus">HCH_01369</name>
</gene>
<dbReference type="PANTHER" id="PTHR43396">
    <property type="entry name" value="FLAVOHEMOPROTEIN"/>
    <property type="match status" value="1"/>
</dbReference>
<dbReference type="NCBIfam" id="NF009805">
    <property type="entry name" value="PRK13289.1"/>
    <property type="match status" value="1"/>
</dbReference>
<dbReference type="InterPro" id="IPR039261">
    <property type="entry name" value="FNR_nucleotide-bd"/>
</dbReference>
<dbReference type="InterPro" id="IPR001709">
    <property type="entry name" value="Flavoprot_Pyr_Nucl_cyt_Rdtase"/>
</dbReference>
<keyword evidence="10 17" id="KW-0521">NADP</keyword>
<feature type="domain" description="FAD-binding FR-type" evidence="19">
    <location>
        <begin position="185"/>
        <end position="293"/>
    </location>
</feature>
<comment type="catalytic activity">
    <reaction evidence="15 17">
        <text>2 nitric oxide + NADH + 2 O2 = 2 nitrate + NAD(+) + H(+)</text>
        <dbReference type="Rhea" id="RHEA:19469"/>
        <dbReference type="ChEBI" id="CHEBI:15378"/>
        <dbReference type="ChEBI" id="CHEBI:15379"/>
        <dbReference type="ChEBI" id="CHEBI:16480"/>
        <dbReference type="ChEBI" id="CHEBI:17632"/>
        <dbReference type="ChEBI" id="CHEBI:57540"/>
        <dbReference type="ChEBI" id="CHEBI:57945"/>
        <dbReference type="EC" id="1.14.12.17"/>
    </reaction>
</comment>
<proteinExistence type="inferred from homology"/>
<feature type="binding site" evidence="17">
    <location>
        <begin position="239"/>
        <end position="242"/>
    </location>
    <ligand>
        <name>FAD</name>
        <dbReference type="ChEBI" id="CHEBI:57692"/>
    </ligand>
</feature>
<dbReference type="SUPFAM" id="SSF52343">
    <property type="entry name" value="Ferredoxin reductase-like, C-terminal NADP-linked domain"/>
    <property type="match status" value="1"/>
</dbReference>
<evidence type="ECO:0000256" key="10">
    <source>
        <dbReference type="ARBA" id="ARBA00022857"/>
    </source>
</evidence>
<dbReference type="STRING" id="349521.HCH_01369"/>
<dbReference type="FunFam" id="1.10.490.10:FF:000003">
    <property type="entry name" value="Flavohemoprotein"/>
    <property type="match status" value="1"/>
</dbReference>
<reference evidence="20 21" key="1">
    <citation type="journal article" date="2005" name="Nucleic Acids Res.">
        <title>Genomic blueprint of Hahella chejuensis, a marine microbe producing an algicidal agent.</title>
        <authorList>
            <person name="Jeong H."/>
            <person name="Yim J.H."/>
            <person name="Lee C."/>
            <person name="Choi S.-H."/>
            <person name="Park Y.K."/>
            <person name="Yoon S.H."/>
            <person name="Hur C.-G."/>
            <person name="Kang H.-Y."/>
            <person name="Kim D."/>
            <person name="Lee H.H."/>
            <person name="Park K.H."/>
            <person name="Park S.-H."/>
            <person name="Park H.-S."/>
            <person name="Lee H.K."/>
            <person name="Oh T.K."/>
            <person name="Kim J.F."/>
        </authorList>
    </citation>
    <scope>NUCLEOTIDE SEQUENCE [LARGE SCALE GENOMIC DNA]</scope>
    <source>
        <strain evidence="20 21">KCTC 2396</strain>
    </source>
</reference>
<dbReference type="FunFam" id="2.40.30.10:FF:000034">
    <property type="entry name" value="Flavohemoprotein"/>
    <property type="match status" value="1"/>
</dbReference>
<dbReference type="GO" id="GO:0009636">
    <property type="term" value="P:response to toxic substance"/>
    <property type="evidence" value="ECO:0007669"/>
    <property type="project" value="UniProtKB-KW"/>
</dbReference>
<protein>
    <recommendedName>
        <fullName evidence="17">Flavohemoprotein</fullName>
    </recommendedName>
    <alternativeName>
        <fullName evidence="17">Flavohemoglobin</fullName>
    </alternativeName>
    <alternativeName>
        <fullName evidence="17">Hemoglobin-like protein</fullName>
    </alternativeName>
    <alternativeName>
        <fullName evidence="17">Nitric oxide dioxygenase</fullName>
        <shortName evidence="17">NO oxygenase</shortName>
        <shortName evidence="17">NOD</shortName>
        <ecNumber evidence="17">1.14.12.17</ecNumber>
    </alternativeName>
</protein>
<evidence type="ECO:0000256" key="14">
    <source>
        <dbReference type="ARBA" id="ARBA00025094"/>
    </source>
</evidence>
<dbReference type="Pfam" id="PF00175">
    <property type="entry name" value="NAD_binding_1"/>
    <property type="match status" value="1"/>
</dbReference>
<keyword evidence="4 17" id="KW-0216">Detoxification</keyword>
<dbReference type="Gene3D" id="1.10.490.10">
    <property type="entry name" value="Globins"/>
    <property type="match status" value="1"/>
</dbReference>
<evidence type="ECO:0000256" key="6">
    <source>
        <dbReference type="ARBA" id="ARBA00022621"/>
    </source>
</evidence>
<evidence type="ECO:0000256" key="1">
    <source>
        <dbReference type="ARBA" id="ARBA00006401"/>
    </source>
</evidence>
<dbReference type="InterPro" id="IPR008333">
    <property type="entry name" value="Cbr1-like_FAD-bd_dom"/>
</dbReference>
<dbReference type="EC" id="1.14.12.17" evidence="17"/>
<dbReference type="Gene3D" id="3.40.50.80">
    <property type="entry name" value="Nucleotide-binding domain of ferredoxin-NADP reductase (FNR) module"/>
    <property type="match status" value="1"/>
</dbReference>
<evidence type="ECO:0000256" key="9">
    <source>
        <dbReference type="ARBA" id="ARBA00022827"/>
    </source>
</evidence>
<feature type="binding site" description="proximal binding residue" evidence="17">
    <location>
        <position position="118"/>
    </location>
    <ligand>
        <name>heme b</name>
        <dbReference type="ChEBI" id="CHEBI:60344"/>
    </ligand>
    <ligandPart>
        <name>Fe</name>
        <dbReference type="ChEBI" id="CHEBI:18248"/>
    </ligandPart>
</feature>